<organism evidence="3">
    <name type="scientific">Solanum lycopersicum</name>
    <name type="common">Tomato</name>
    <name type="synonym">Lycopersicon esculentum</name>
    <dbReference type="NCBI Taxonomy" id="4081"/>
    <lineage>
        <taxon>Eukaryota</taxon>
        <taxon>Viridiplantae</taxon>
        <taxon>Streptophyta</taxon>
        <taxon>Embryophyta</taxon>
        <taxon>Tracheophyta</taxon>
        <taxon>Spermatophyta</taxon>
        <taxon>Magnoliopsida</taxon>
        <taxon>eudicotyledons</taxon>
        <taxon>Gunneridae</taxon>
        <taxon>Pentapetalae</taxon>
        <taxon>asterids</taxon>
        <taxon>lamiids</taxon>
        <taxon>Solanales</taxon>
        <taxon>Solanaceae</taxon>
        <taxon>Solanoideae</taxon>
        <taxon>Solaneae</taxon>
        <taxon>Solanum</taxon>
        <taxon>Solanum subgen. Lycopersicon</taxon>
    </lineage>
</organism>
<dbReference type="PANTHER" id="PTHR33494">
    <property type="entry name" value="OS02G0793800 PROTEIN"/>
    <property type="match status" value="1"/>
</dbReference>
<evidence type="ECO:0000256" key="1">
    <source>
        <dbReference type="SAM" id="MobiDB-lite"/>
    </source>
</evidence>
<reference evidence="3" key="2">
    <citation type="submission" date="2019-01" db="UniProtKB">
        <authorList>
            <consortium name="EnsemblPlants"/>
        </authorList>
    </citation>
    <scope>IDENTIFICATION</scope>
    <source>
        <strain evidence="3">cv. Heinz 1706</strain>
    </source>
</reference>
<feature type="compositionally biased region" description="Polar residues" evidence="1">
    <location>
        <begin position="67"/>
        <end position="85"/>
    </location>
</feature>
<reference evidence="3" key="1">
    <citation type="journal article" date="2012" name="Nature">
        <title>The tomato genome sequence provides insights into fleshy fruit evolution.</title>
        <authorList>
            <consortium name="Tomato Genome Consortium"/>
        </authorList>
    </citation>
    <scope>NUCLEOTIDE SEQUENCE [LARGE SCALE GENOMIC DNA]</scope>
    <source>
        <strain evidence="3">cv. Heinz 1706</strain>
    </source>
</reference>
<feature type="region of interest" description="Disordered" evidence="1">
    <location>
        <begin position="1"/>
        <end position="25"/>
    </location>
</feature>
<dbReference type="OMA" id="IAIRAIM"/>
<evidence type="ECO:0000259" key="2">
    <source>
        <dbReference type="Pfam" id="PF24818"/>
    </source>
</evidence>
<dbReference type="PaxDb" id="4081-Solyc01g100440.1.1"/>
<proteinExistence type="predicted"/>
<keyword evidence="4" id="KW-1185">Reference proteome</keyword>
<feature type="region of interest" description="Disordered" evidence="1">
    <location>
        <begin position="62"/>
        <end position="87"/>
    </location>
</feature>
<protein>
    <recommendedName>
        <fullName evidence="2">TRF2/HOY1 PH-like domain-containing protein</fullName>
    </recommendedName>
</protein>
<accession>A0A3Q7F8N2</accession>
<dbReference type="Proteomes" id="UP000004994">
    <property type="component" value="Chromosome 1"/>
</dbReference>
<dbReference type="EnsemblPlants" id="Solyc01g100440.2.1">
    <property type="protein sequence ID" value="Solyc01g100440.2.1"/>
    <property type="gene ID" value="Solyc01g100440.2"/>
</dbReference>
<feature type="compositionally biased region" description="Polar residues" evidence="1">
    <location>
        <begin position="472"/>
        <end position="486"/>
    </location>
</feature>
<feature type="domain" description="TRF2/HOY1 PH-like" evidence="2">
    <location>
        <begin position="102"/>
        <end position="221"/>
    </location>
</feature>
<feature type="region of interest" description="Disordered" evidence="1">
    <location>
        <begin position="463"/>
        <end position="486"/>
    </location>
</feature>
<dbReference type="InterPro" id="IPR057939">
    <property type="entry name" value="TRF2_HOY1_PH"/>
</dbReference>
<evidence type="ECO:0000313" key="4">
    <source>
        <dbReference type="Proteomes" id="UP000004994"/>
    </source>
</evidence>
<name>A0A3Q7F8N2_SOLLC</name>
<dbReference type="Gramene" id="Solyc01g100440.2.1">
    <property type="protein sequence ID" value="Solyc01g100440.2.1"/>
    <property type="gene ID" value="Solyc01g100440.2"/>
</dbReference>
<evidence type="ECO:0000313" key="3">
    <source>
        <dbReference type="EnsemblPlants" id="Solyc01g100440.2.1"/>
    </source>
</evidence>
<dbReference type="PANTHER" id="PTHR33494:SF5">
    <property type="entry name" value="F10A16.6 PROTEIN"/>
    <property type="match status" value="1"/>
</dbReference>
<dbReference type="Pfam" id="PF24818">
    <property type="entry name" value="PH_TRF2_HOY1"/>
    <property type="match status" value="1"/>
</dbReference>
<dbReference type="AlphaFoldDB" id="A0A3Q7F8N2"/>
<dbReference type="InParanoid" id="A0A3Q7F8N2"/>
<sequence length="486" mass="54735">MNDDVNGRLKFRRMSSESDEDGLSKMFRTSPESISQDTELIGLTLSKTPSFVNLLESELSQVKMRKNSNGSTRRVGRPSNSSRNKTNIEDFASVSEKLKASNFPAMKLTIGGWERVSKHEGDLIAKCYYAKRKLVWELLDGPLKSKIEIQWSDIIAIRAIMPQGEQPGVLEIELNEPPTFHRESNPQPRKHTLWHQTSDFTGGQAPIHRRHCVRFAPGVLDKHYEKLLRCDARLNELSKKPFPSQLCPFFEQPDYNDQVSDFSIGNDYGSQIFLNMHYPLHLLPSSSSSALLPNVREPLRQFSSSYPVAGERMNGLWGGQTSNNMVNVAMGNQTIGMLPGGSTPEQVDWYTTAQDDRAMYLENESIGNGQVNHTVVNNLKNYLLEENQVTSYNEPAFPYSLAEQHENRSPVAATGDVHGLNPSYGQMANNNYAAPNYEMAYMQTNTNWMFPQQTNDQFSANYATARGGYPTQDGNQEAQSGWKTIN</sequence>